<keyword evidence="1" id="KW-1003">Cell membrane</keyword>
<evidence type="ECO:0000313" key="7">
    <source>
        <dbReference type="EMBL" id="STI48277.1"/>
    </source>
</evidence>
<evidence type="ECO:0000256" key="5">
    <source>
        <dbReference type="SAM" id="Phobius"/>
    </source>
</evidence>
<dbReference type="AlphaFoldDB" id="A0A376SD08"/>
<feature type="transmembrane region" description="Helical" evidence="5">
    <location>
        <begin position="42"/>
        <end position="66"/>
    </location>
</feature>
<evidence type="ECO:0000313" key="8">
    <source>
        <dbReference type="Proteomes" id="UP000254817"/>
    </source>
</evidence>
<name>A0A376SD08_ECOLX</name>
<feature type="transmembrane region" description="Helical" evidence="5">
    <location>
        <begin position="12"/>
        <end position="30"/>
    </location>
</feature>
<organism evidence="7 8">
    <name type="scientific">Escherichia coli</name>
    <dbReference type="NCBI Taxonomy" id="562"/>
    <lineage>
        <taxon>Bacteria</taxon>
        <taxon>Pseudomonadati</taxon>
        <taxon>Pseudomonadota</taxon>
        <taxon>Gammaproteobacteria</taxon>
        <taxon>Enterobacterales</taxon>
        <taxon>Enterobacteriaceae</taxon>
        <taxon>Escherichia</taxon>
    </lineage>
</organism>
<dbReference type="SUPFAM" id="SSF103473">
    <property type="entry name" value="MFS general substrate transporter"/>
    <property type="match status" value="1"/>
</dbReference>
<gene>
    <name evidence="7" type="ORF">NCTC11112_07518</name>
</gene>
<feature type="domain" description="Major facilitator superfamily (MFS) profile" evidence="6">
    <location>
        <begin position="12"/>
        <end position="107"/>
    </location>
</feature>
<dbReference type="Proteomes" id="UP000254817">
    <property type="component" value="Unassembled WGS sequence"/>
</dbReference>
<dbReference type="Pfam" id="PF07690">
    <property type="entry name" value="MFS_1"/>
    <property type="match status" value="1"/>
</dbReference>
<dbReference type="PANTHER" id="PTHR42910:SF1">
    <property type="entry name" value="MAJOR FACILITATOR SUPERFAMILY (MFS) PROFILE DOMAIN-CONTAINING PROTEIN"/>
    <property type="match status" value="1"/>
</dbReference>
<sequence length="107" mass="11326">MTKPNHELSPALIVLMSIATGLAVASNYYAQPLLDTIARNFSLSASSAGFIVTAAQLGYAAGLLFLVPLGDMFERRRLIVSMTLLAAGGMLITASSQSLAMMILVRH</sequence>
<proteinExistence type="predicted"/>
<dbReference type="EMBL" id="UGAW01000002">
    <property type="protein sequence ID" value="STI48277.1"/>
    <property type="molecule type" value="Genomic_DNA"/>
</dbReference>
<evidence type="ECO:0000256" key="1">
    <source>
        <dbReference type="ARBA" id="ARBA00022475"/>
    </source>
</evidence>
<accession>A0A376SD08</accession>
<keyword evidence="4 5" id="KW-0472">Membrane</keyword>
<dbReference type="InterPro" id="IPR036259">
    <property type="entry name" value="MFS_trans_sf"/>
</dbReference>
<dbReference type="Gene3D" id="1.20.1250.20">
    <property type="entry name" value="MFS general substrate transporter like domains"/>
    <property type="match status" value="1"/>
</dbReference>
<dbReference type="InterPro" id="IPR011701">
    <property type="entry name" value="MFS"/>
</dbReference>
<evidence type="ECO:0000256" key="3">
    <source>
        <dbReference type="ARBA" id="ARBA00022989"/>
    </source>
</evidence>
<dbReference type="InterPro" id="IPR020846">
    <property type="entry name" value="MFS_dom"/>
</dbReference>
<keyword evidence="3 5" id="KW-1133">Transmembrane helix</keyword>
<dbReference type="PROSITE" id="PS50850">
    <property type="entry name" value="MFS"/>
    <property type="match status" value="1"/>
</dbReference>
<dbReference type="GO" id="GO:0022857">
    <property type="term" value="F:transmembrane transporter activity"/>
    <property type="evidence" value="ECO:0007669"/>
    <property type="project" value="InterPro"/>
</dbReference>
<protein>
    <submittedName>
        <fullName evidence="7">Major facilitator superfamily protein</fullName>
    </submittedName>
</protein>
<feature type="transmembrane region" description="Helical" evidence="5">
    <location>
        <begin position="78"/>
        <end position="105"/>
    </location>
</feature>
<keyword evidence="2 5" id="KW-0812">Transmembrane</keyword>
<evidence type="ECO:0000256" key="2">
    <source>
        <dbReference type="ARBA" id="ARBA00022692"/>
    </source>
</evidence>
<evidence type="ECO:0000256" key="4">
    <source>
        <dbReference type="ARBA" id="ARBA00023136"/>
    </source>
</evidence>
<evidence type="ECO:0000259" key="6">
    <source>
        <dbReference type="PROSITE" id="PS50850"/>
    </source>
</evidence>
<reference evidence="7 8" key="1">
    <citation type="submission" date="2018-06" db="EMBL/GenBank/DDBJ databases">
        <authorList>
            <consortium name="Pathogen Informatics"/>
            <person name="Doyle S."/>
        </authorList>
    </citation>
    <scope>NUCLEOTIDE SEQUENCE [LARGE SCALE GENOMIC DNA]</scope>
    <source>
        <strain evidence="7 8">NCTC11112</strain>
    </source>
</reference>
<dbReference type="PANTHER" id="PTHR42910">
    <property type="entry name" value="TRANSPORTER SCO4007-RELATED"/>
    <property type="match status" value="1"/>
</dbReference>